<feature type="domain" description="DDH" evidence="1">
    <location>
        <begin position="17"/>
        <end position="167"/>
    </location>
</feature>
<gene>
    <name evidence="3" type="ordered locus">Halhy_0349</name>
</gene>
<dbReference type="SUPFAM" id="SSF64182">
    <property type="entry name" value="DHH phosphoesterases"/>
    <property type="match status" value="1"/>
</dbReference>
<organism evidence="3 4">
    <name type="scientific">Haliscomenobacter hydrossis (strain ATCC 27775 / DSM 1100 / LMG 10767 / O)</name>
    <dbReference type="NCBI Taxonomy" id="760192"/>
    <lineage>
        <taxon>Bacteria</taxon>
        <taxon>Pseudomonadati</taxon>
        <taxon>Bacteroidota</taxon>
        <taxon>Saprospiria</taxon>
        <taxon>Saprospirales</taxon>
        <taxon>Haliscomenobacteraceae</taxon>
        <taxon>Haliscomenobacter</taxon>
    </lineage>
</organism>
<evidence type="ECO:0000259" key="1">
    <source>
        <dbReference type="Pfam" id="PF01368"/>
    </source>
</evidence>
<dbReference type="AlphaFoldDB" id="F4KX33"/>
<dbReference type="KEGG" id="hhy:Halhy_0349"/>
<dbReference type="Pfam" id="PF01368">
    <property type="entry name" value="DHH"/>
    <property type="match status" value="1"/>
</dbReference>
<dbReference type="Gene3D" id="3.10.310.30">
    <property type="match status" value="1"/>
</dbReference>
<reference key="2">
    <citation type="submission" date="2011-04" db="EMBL/GenBank/DDBJ databases">
        <title>Complete sequence of chromosome of Haliscomenobacter hydrossis DSM 1100.</title>
        <authorList>
            <consortium name="US DOE Joint Genome Institute (JGI-PGF)"/>
            <person name="Lucas S."/>
            <person name="Han J."/>
            <person name="Lapidus A."/>
            <person name="Bruce D."/>
            <person name="Goodwin L."/>
            <person name="Pitluck S."/>
            <person name="Peters L."/>
            <person name="Kyrpides N."/>
            <person name="Mavromatis K."/>
            <person name="Ivanova N."/>
            <person name="Ovchinnikova G."/>
            <person name="Pagani I."/>
            <person name="Daligault H."/>
            <person name="Detter J.C."/>
            <person name="Han C."/>
            <person name="Land M."/>
            <person name="Hauser L."/>
            <person name="Markowitz V."/>
            <person name="Cheng J.-F."/>
            <person name="Hugenholtz P."/>
            <person name="Woyke T."/>
            <person name="Wu D."/>
            <person name="Verbarg S."/>
            <person name="Frueling A."/>
            <person name="Brambilla E."/>
            <person name="Klenk H.-P."/>
            <person name="Eisen J.A."/>
        </authorList>
    </citation>
    <scope>NUCLEOTIDE SEQUENCE</scope>
    <source>
        <strain>DSM 1100</strain>
    </source>
</reference>
<dbReference type="HOGENOM" id="CLU_039720_0_0_10"/>
<dbReference type="Gene3D" id="3.90.1640.10">
    <property type="entry name" value="inorganic pyrophosphatase (n-terminal core)"/>
    <property type="match status" value="1"/>
</dbReference>
<dbReference type="PANTHER" id="PTHR47618:SF1">
    <property type="entry name" value="BIFUNCTIONAL OLIGORIBONUCLEASE AND PAP PHOSPHATASE NRNA"/>
    <property type="match status" value="1"/>
</dbReference>
<dbReference type="PANTHER" id="PTHR47618">
    <property type="entry name" value="BIFUNCTIONAL OLIGORIBONUCLEASE AND PAP PHOSPHATASE NRNA"/>
    <property type="match status" value="1"/>
</dbReference>
<protein>
    <submittedName>
        <fullName evidence="3">Phosphoesterase RecJ domain protein</fullName>
    </submittedName>
</protein>
<dbReference type="InterPro" id="IPR003156">
    <property type="entry name" value="DHHA1_dom"/>
</dbReference>
<dbReference type="eggNOG" id="COG0618">
    <property type="taxonomic scope" value="Bacteria"/>
</dbReference>
<evidence type="ECO:0000313" key="3">
    <source>
        <dbReference type="EMBL" id="AEE48261.1"/>
    </source>
</evidence>
<name>F4KX33_HALH1</name>
<dbReference type="InterPro" id="IPR038763">
    <property type="entry name" value="DHH_sf"/>
</dbReference>
<dbReference type="InterPro" id="IPR051319">
    <property type="entry name" value="Oligoribo/pAp-PDE_c-di-AMP_PDE"/>
</dbReference>
<proteinExistence type="predicted"/>
<dbReference type="InterPro" id="IPR001667">
    <property type="entry name" value="DDH_dom"/>
</dbReference>
<dbReference type="Pfam" id="PF02272">
    <property type="entry name" value="DHHA1"/>
    <property type="match status" value="1"/>
</dbReference>
<keyword evidence="4" id="KW-1185">Reference proteome</keyword>
<feature type="domain" description="DHHA1" evidence="2">
    <location>
        <begin position="243"/>
        <end position="309"/>
    </location>
</feature>
<dbReference type="GO" id="GO:0003676">
    <property type="term" value="F:nucleic acid binding"/>
    <property type="evidence" value="ECO:0007669"/>
    <property type="project" value="InterPro"/>
</dbReference>
<evidence type="ECO:0000259" key="2">
    <source>
        <dbReference type="Pfam" id="PF02272"/>
    </source>
</evidence>
<accession>F4KX33</accession>
<dbReference type="EMBL" id="CP002691">
    <property type="protein sequence ID" value="AEE48261.1"/>
    <property type="molecule type" value="Genomic_DNA"/>
</dbReference>
<dbReference type="Proteomes" id="UP000008461">
    <property type="component" value="Chromosome"/>
</dbReference>
<sequence length="340" mass="38625">MENSQALRKFLAEPRKAVILTHRNPDGDAIGSSLALYHLLIKMGHSPVVVCPSEYPVFLEWMDGVHEMVIFDADMDRAKAEIESGDIFFCLDFNALDRIDKVGELVAPIAKPKVMIDHHLEPESFPEYLLSDTQASSTCELIYDFIQLMDWEEHLDIKIGECIFTGIVTDTGSFKYSTSPKLYRTVARLVELGVNDYLLQDLITNSQEEKHLRLLGHCLYNRMEILEEYRTGIITLTKEDYARFDIQRGDTEGIVNYILRIRGIIMAAFITEQPTIVKISLRSKGDFSVQEIAQKHFKGGGHKNASGGASFIGLKATVKKFRELLPEYREALNRVNEFTV</sequence>
<dbReference type="STRING" id="760192.Halhy_0349"/>
<reference evidence="3 4" key="1">
    <citation type="journal article" date="2011" name="Stand. Genomic Sci.">
        <title>Complete genome sequence of Haliscomenobacter hydrossis type strain (O).</title>
        <authorList>
            <consortium name="US DOE Joint Genome Institute (JGI-PGF)"/>
            <person name="Daligault H."/>
            <person name="Lapidus A."/>
            <person name="Zeytun A."/>
            <person name="Nolan M."/>
            <person name="Lucas S."/>
            <person name="Del Rio T.G."/>
            <person name="Tice H."/>
            <person name="Cheng J.F."/>
            <person name="Tapia R."/>
            <person name="Han C."/>
            <person name="Goodwin L."/>
            <person name="Pitluck S."/>
            <person name="Liolios K."/>
            <person name="Pagani I."/>
            <person name="Ivanova N."/>
            <person name="Huntemann M."/>
            <person name="Mavromatis K."/>
            <person name="Mikhailova N."/>
            <person name="Pati A."/>
            <person name="Chen A."/>
            <person name="Palaniappan K."/>
            <person name="Land M."/>
            <person name="Hauser L."/>
            <person name="Brambilla E.M."/>
            <person name="Rohde M."/>
            <person name="Verbarg S."/>
            <person name="Goker M."/>
            <person name="Bristow J."/>
            <person name="Eisen J.A."/>
            <person name="Markowitz V."/>
            <person name="Hugenholtz P."/>
            <person name="Kyrpides N.C."/>
            <person name="Klenk H.P."/>
            <person name="Woyke T."/>
        </authorList>
    </citation>
    <scope>NUCLEOTIDE SEQUENCE [LARGE SCALE GENOMIC DNA]</scope>
    <source>
        <strain evidence="4">ATCC 27775 / DSM 1100 / LMG 10767 / O</strain>
    </source>
</reference>
<evidence type="ECO:0000313" key="4">
    <source>
        <dbReference type="Proteomes" id="UP000008461"/>
    </source>
</evidence>
<dbReference type="OrthoDB" id="9803668at2"/>